<feature type="compositionally biased region" description="Basic residues" evidence="1">
    <location>
        <begin position="1"/>
        <end position="13"/>
    </location>
</feature>
<feature type="region of interest" description="Disordered" evidence="1">
    <location>
        <begin position="1"/>
        <end position="44"/>
    </location>
</feature>
<dbReference type="EMBL" id="OX465080">
    <property type="protein sequence ID" value="CAI9280814.1"/>
    <property type="molecule type" value="Genomic_DNA"/>
</dbReference>
<evidence type="ECO:0000313" key="2">
    <source>
        <dbReference type="EMBL" id="CAI9280814.1"/>
    </source>
</evidence>
<evidence type="ECO:0000256" key="1">
    <source>
        <dbReference type="SAM" id="MobiDB-lite"/>
    </source>
</evidence>
<accession>A0AA35YVD7</accession>
<protein>
    <submittedName>
        <fullName evidence="2">Uncharacterized protein</fullName>
    </submittedName>
</protein>
<organism evidence="2 3">
    <name type="scientific">Lactuca saligna</name>
    <name type="common">Willowleaf lettuce</name>
    <dbReference type="NCBI Taxonomy" id="75948"/>
    <lineage>
        <taxon>Eukaryota</taxon>
        <taxon>Viridiplantae</taxon>
        <taxon>Streptophyta</taxon>
        <taxon>Embryophyta</taxon>
        <taxon>Tracheophyta</taxon>
        <taxon>Spermatophyta</taxon>
        <taxon>Magnoliopsida</taxon>
        <taxon>eudicotyledons</taxon>
        <taxon>Gunneridae</taxon>
        <taxon>Pentapetalae</taxon>
        <taxon>asterids</taxon>
        <taxon>campanulids</taxon>
        <taxon>Asterales</taxon>
        <taxon>Asteraceae</taxon>
        <taxon>Cichorioideae</taxon>
        <taxon>Cichorieae</taxon>
        <taxon>Lactucinae</taxon>
        <taxon>Lactuca</taxon>
    </lineage>
</organism>
<keyword evidence="3" id="KW-1185">Reference proteome</keyword>
<dbReference type="Proteomes" id="UP001177003">
    <property type="component" value="Chromosome 4"/>
</dbReference>
<evidence type="ECO:0000313" key="3">
    <source>
        <dbReference type="Proteomes" id="UP001177003"/>
    </source>
</evidence>
<dbReference type="AlphaFoldDB" id="A0AA35YVD7"/>
<reference evidence="2" key="1">
    <citation type="submission" date="2023-04" db="EMBL/GenBank/DDBJ databases">
        <authorList>
            <person name="Vijverberg K."/>
            <person name="Xiong W."/>
            <person name="Schranz E."/>
        </authorList>
    </citation>
    <scope>NUCLEOTIDE SEQUENCE</scope>
</reference>
<name>A0AA35YVD7_LACSI</name>
<proteinExistence type="predicted"/>
<sequence length="107" mass="11609">MAKDISKKKKKGRVIISSESSADENETIPETPEADLQKDSSHITSTDVIPPEFFLAKTVSMEAQTSDIFVNKSNMDASVTMGEDALHVADKCKSSDVTPDTTVYLPS</sequence>
<gene>
    <name evidence="2" type="ORF">LSALG_LOCUS20543</name>
</gene>